<keyword evidence="6" id="KW-0198">Cysteine biosynthesis</keyword>
<dbReference type="Gene3D" id="3.40.640.10">
    <property type="entry name" value="Type I PLP-dependent aspartate aminotransferase-like (Major domain)"/>
    <property type="match status" value="1"/>
</dbReference>
<protein>
    <recommendedName>
        <fullName evidence="4">cystathionine gamma-lyase</fullName>
        <ecNumber evidence="4">4.4.1.1</ecNumber>
    </recommendedName>
    <alternativeName>
        <fullName evidence="7">Gamma-cystathionase</fullName>
    </alternativeName>
</protein>
<evidence type="ECO:0000256" key="6">
    <source>
        <dbReference type="ARBA" id="ARBA00023192"/>
    </source>
</evidence>
<dbReference type="PANTHER" id="PTHR11808:SF15">
    <property type="entry name" value="CYSTATHIONINE GAMMA-LYASE"/>
    <property type="match status" value="1"/>
</dbReference>
<evidence type="ECO:0000256" key="7">
    <source>
        <dbReference type="ARBA" id="ARBA00029853"/>
    </source>
</evidence>
<dbReference type="GO" id="GO:0016846">
    <property type="term" value="F:carbon-sulfur lyase activity"/>
    <property type="evidence" value="ECO:0007669"/>
    <property type="project" value="TreeGrafter"/>
</dbReference>
<dbReference type="Pfam" id="PF01053">
    <property type="entry name" value="Cys_Met_Meta_PP"/>
    <property type="match status" value="2"/>
</dbReference>
<dbReference type="InterPro" id="IPR054542">
    <property type="entry name" value="Cys_met_metab_PP"/>
</dbReference>
<dbReference type="SUPFAM" id="SSF53383">
    <property type="entry name" value="PLP-dependent transferases"/>
    <property type="match status" value="2"/>
</dbReference>
<dbReference type="FunFam" id="3.40.640.10:FF:000046">
    <property type="entry name" value="Cystathionine gamma-lyase"/>
    <property type="match status" value="1"/>
</dbReference>
<comment type="caution">
    <text evidence="9">The sequence shown here is derived from an EMBL/GenBank/DDBJ whole genome shotgun (WGS) entry which is preliminary data.</text>
</comment>
<dbReference type="GO" id="GO:0019346">
    <property type="term" value="P:transsulfuration"/>
    <property type="evidence" value="ECO:0007669"/>
    <property type="project" value="InterPro"/>
</dbReference>
<dbReference type="GO" id="GO:0030170">
    <property type="term" value="F:pyridoxal phosphate binding"/>
    <property type="evidence" value="ECO:0007669"/>
    <property type="project" value="InterPro"/>
</dbReference>
<organism evidence="9 10">
    <name type="scientific">Agrocybe pediades</name>
    <dbReference type="NCBI Taxonomy" id="84607"/>
    <lineage>
        <taxon>Eukaryota</taxon>
        <taxon>Fungi</taxon>
        <taxon>Dikarya</taxon>
        <taxon>Basidiomycota</taxon>
        <taxon>Agaricomycotina</taxon>
        <taxon>Agaricomycetes</taxon>
        <taxon>Agaricomycetidae</taxon>
        <taxon>Agaricales</taxon>
        <taxon>Agaricineae</taxon>
        <taxon>Strophariaceae</taxon>
        <taxon>Agrocybe</taxon>
    </lineage>
</organism>
<name>A0A8H4QS94_9AGAR</name>
<comment type="similarity">
    <text evidence="3 8">Belongs to the trans-sulfuration enzymes family.</text>
</comment>
<sequence>MAPGLSIPTVIDSPSIPTTTIAANGVHVVNTNGVNGVNGTAKKSQHHEEAHGFGTRAIHVGSEADPQTGAVIPSISLSTTYKQDAIGVHKGYEYSRSSNPNRDALERTLASLESGGAHGIAFSSGSATTATVLQTLGGRDAQGRPAHVISVNDVYGGTFRYMTRVAAENQGVEVEFLDLEDLGDGQSGKSREEKLRSAIKENTKLIWIESPTNPTLRLIDIPLISRIAHSHPLAQPLVLVDNTFLSPFYASPLLLGADIVMHSLTKYVNGHSDVVMGALILPARHAQGPDGGVVQKLRFMQNAIGAVPSAFDCWLAQRGAKTLALRMKAHGENALRVAKYLQSVREEGLLLPDGRRVNVVEDVVYPGLPGKEGSYERRKYELAWRVLSPHARKWVLERFGGVSVDGKSAEVLEAYGHPEGGFPFSGMIAVRLAPSVAVSQDIDVSSLSLSSTSSTPSPSEPSALTSAQTLLTTLSLFSLAESLGGVESLAEHPALMTHGSIPPKERELLGIGEGLVRLSVGVEEGSDLVEDLRSALEKIGSGIRN</sequence>
<dbReference type="InterPro" id="IPR015424">
    <property type="entry name" value="PyrdxlP-dep_Trfase"/>
</dbReference>
<evidence type="ECO:0000256" key="8">
    <source>
        <dbReference type="RuleBase" id="RU362118"/>
    </source>
</evidence>
<keyword evidence="10" id="KW-1185">Reference proteome</keyword>
<accession>A0A8H4QS94</accession>
<evidence type="ECO:0000256" key="4">
    <source>
        <dbReference type="ARBA" id="ARBA00012085"/>
    </source>
</evidence>
<reference evidence="9 10" key="1">
    <citation type="submission" date="2019-12" db="EMBL/GenBank/DDBJ databases">
        <authorList>
            <person name="Floudas D."/>
            <person name="Bentzer J."/>
            <person name="Ahren D."/>
            <person name="Johansson T."/>
            <person name="Persson P."/>
            <person name="Tunlid A."/>
        </authorList>
    </citation>
    <scope>NUCLEOTIDE SEQUENCE [LARGE SCALE GENOMIC DNA]</scope>
    <source>
        <strain evidence="9 10">CBS 102.39</strain>
    </source>
</reference>
<dbReference type="PROSITE" id="PS00868">
    <property type="entry name" value="CYS_MET_METAB_PP"/>
    <property type="match status" value="1"/>
</dbReference>
<evidence type="ECO:0000256" key="3">
    <source>
        <dbReference type="ARBA" id="ARBA00009077"/>
    </source>
</evidence>
<dbReference type="Proteomes" id="UP000521872">
    <property type="component" value="Unassembled WGS sequence"/>
</dbReference>
<comment type="pathway">
    <text evidence="2">Amino-acid biosynthesis; L-cysteine biosynthesis; L-cysteine from L-homocysteine and L-serine: step 2/2.</text>
</comment>
<dbReference type="EMBL" id="JAACJL010000031">
    <property type="protein sequence ID" value="KAF4616442.1"/>
    <property type="molecule type" value="Genomic_DNA"/>
</dbReference>
<keyword evidence="5 8" id="KW-0663">Pyridoxal phosphate</keyword>
<keyword evidence="6" id="KW-0028">Amino-acid biosynthesis</keyword>
<evidence type="ECO:0000313" key="9">
    <source>
        <dbReference type="EMBL" id="KAF4616442.1"/>
    </source>
</evidence>
<dbReference type="PANTHER" id="PTHR11808">
    <property type="entry name" value="TRANS-SULFURATION ENZYME FAMILY MEMBER"/>
    <property type="match status" value="1"/>
</dbReference>
<proteinExistence type="inferred from homology"/>
<dbReference type="Gene3D" id="3.90.1150.10">
    <property type="entry name" value="Aspartate Aminotransferase, domain 1"/>
    <property type="match status" value="1"/>
</dbReference>
<evidence type="ECO:0000256" key="5">
    <source>
        <dbReference type="ARBA" id="ARBA00022898"/>
    </source>
</evidence>
<dbReference type="InterPro" id="IPR015421">
    <property type="entry name" value="PyrdxlP-dep_Trfase_major"/>
</dbReference>
<dbReference type="InterPro" id="IPR015422">
    <property type="entry name" value="PyrdxlP-dep_Trfase_small"/>
</dbReference>
<comment type="cofactor">
    <cofactor evidence="1 8">
        <name>pyridoxal 5'-phosphate</name>
        <dbReference type="ChEBI" id="CHEBI:597326"/>
    </cofactor>
</comment>
<dbReference type="GO" id="GO:0005737">
    <property type="term" value="C:cytoplasm"/>
    <property type="evidence" value="ECO:0007669"/>
    <property type="project" value="TreeGrafter"/>
</dbReference>
<dbReference type="AlphaFoldDB" id="A0A8H4QS94"/>
<evidence type="ECO:0000313" key="10">
    <source>
        <dbReference type="Proteomes" id="UP000521872"/>
    </source>
</evidence>
<dbReference type="EC" id="4.4.1.1" evidence="4"/>
<dbReference type="InterPro" id="IPR000277">
    <property type="entry name" value="Cys/Met-Metab_PyrdxlP-dep_enz"/>
</dbReference>
<evidence type="ECO:0000256" key="1">
    <source>
        <dbReference type="ARBA" id="ARBA00001933"/>
    </source>
</evidence>
<gene>
    <name evidence="9" type="ORF">D9613_008227</name>
</gene>
<evidence type="ECO:0000256" key="2">
    <source>
        <dbReference type="ARBA" id="ARBA00005038"/>
    </source>
</evidence>